<dbReference type="EMBL" id="JAIWYP010000003">
    <property type="protein sequence ID" value="KAH3850219.1"/>
    <property type="molecule type" value="Genomic_DNA"/>
</dbReference>
<proteinExistence type="predicted"/>
<keyword evidence="2" id="KW-1185">Reference proteome</keyword>
<reference evidence="1" key="1">
    <citation type="journal article" date="2019" name="bioRxiv">
        <title>The Genome of the Zebra Mussel, Dreissena polymorpha: A Resource for Invasive Species Research.</title>
        <authorList>
            <person name="McCartney M.A."/>
            <person name="Auch B."/>
            <person name="Kono T."/>
            <person name="Mallez S."/>
            <person name="Zhang Y."/>
            <person name="Obille A."/>
            <person name="Becker A."/>
            <person name="Abrahante J.E."/>
            <person name="Garbe J."/>
            <person name="Badalamenti J.P."/>
            <person name="Herman A."/>
            <person name="Mangelson H."/>
            <person name="Liachko I."/>
            <person name="Sullivan S."/>
            <person name="Sone E.D."/>
            <person name="Koren S."/>
            <person name="Silverstein K.A.T."/>
            <person name="Beckman K.B."/>
            <person name="Gohl D.M."/>
        </authorList>
    </citation>
    <scope>NUCLEOTIDE SEQUENCE</scope>
    <source>
        <strain evidence="1">Duluth1</strain>
        <tissue evidence="1">Whole animal</tissue>
    </source>
</reference>
<organism evidence="1 2">
    <name type="scientific">Dreissena polymorpha</name>
    <name type="common">Zebra mussel</name>
    <name type="synonym">Mytilus polymorpha</name>
    <dbReference type="NCBI Taxonomy" id="45954"/>
    <lineage>
        <taxon>Eukaryota</taxon>
        <taxon>Metazoa</taxon>
        <taxon>Spiralia</taxon>
        <taxon>Lophotrochozoa</taxon>
        <taxon>Mollusca</taxon>
        <taxon>Bivalvia</taxon>
        <taxon>Autobranchia</taxon>
        <taxon>Heteroconchia</taxon>
        <taxon>Euheterodonta</taxon>
        <taxon>Imparidentia</taxon>
        <taxon>Neoheterodontei</taxon>
        <taxon>Myida</taxon>
        <taxon>Dreissenoidea</taxon>
        <taxon>Dreissenidae</taxon>
        <taxon>Dreissena</taxon>
    </lineage>
</organism>
<comment type="caution">
    <text evidence="1">The sequence shown here is derived from an EMBL/GenBank/DDBJ whole genome shotgun (WGS) entry which is preliminary data.</text>
</comment>
<accession>A0A9D4L2T5</accession>
<protein>
    <submittedName>
        <fullName evidence="1">Uncharacterized protein</fullName>
    </submittedName>
</protein>
<dbReference type="Proteomes" id="UP000828390">
    <property type="component" value="Unassembled WGS sequence"/>
</dbReference>
<name>A0A9D4L2T5_DREPO</name>
<evidence type="ECO:0000313" key="2">
    <source>
        <dbReference type="Proteomes" id="UP000828390"/>
    </source>
</evidence>
<reference evidence="1" key="2">
    <citation type="submission" date="2020-11" db="EMBL/GenBank/DDBJ databases">
        <authorList>
            <person name="McCartney M.A."/>
            <person name="Auch B."/>
            <person name="Kono T."/>
            <person name="Mallez S."/>
            <person name="Becker A."/>
            <person name="Gohl D.M."/>
            <person name="Silverstein K.A.T."/>
            <person name="Koren S."/>
            <person name="Bechman K.B."/>
            <person name="Herman A."/>
            <person name="Abrahante J.E."/>
            <person name="Garbe J."/>
        </authorList>
    </citation>
    <scope>NUCLEOTIDE SEQUENCE</scope>
    <source>
        <strain evidence="1">Duluth1</strain>
        <tissue evidence="1">Whole animal</tissue>
    </source>
</reference>
<evidence type="ECO:0000313" key="1">
    <source>
        <dbReference type="EMBL" id="KAH3850219.1"/>
    </source>
</evidence>
<sequence>MKRALQLNIFSTYESTQKQLDKLNQLEKDNHKVTKEDELKSRKDMIKAIKESKEIANLVACAISHHTRGSASRVIRHHTSLSTEYKLLEQLTNVIFHMRMALQRLDELLQRMQAQDIRTETIIRVCLHVVSTSEKDRISELLVKIANGDTASFDPTIVQQVKSALNALIKDGIKLKKVQQECDALYLSCTTPKKWIHVCGDCLDGSLTELFEPLQTCLRTLPECQNLELKVVINENDFLVAMAVIRK</sequence>
<dbReference type="AlphaFoldDB" id="A0A9D4L2T5"/>
<gene>
    <name evidence="1" type="ORF">DPMN_092626</name>
</gene>